<dbReference type="EMBL" id="JACCJB010000018">
    <property type="protein sequence ID" value="KAF6219812.1"/>
    <property type="molecule type" value="Genomic_DNA"/>
</dbReference>
<dbReference type="Proteomes" id="UP000593566">
    <property type="component" value="Unassembled WGS sequence"/>
</dbReference>
<evidence type="ECO:0000313" key="2">
    <source>
        <dbReference type="Proteomes" id="UP000593566"/>
    </source>
</evidence>
<keyword evidence="2" id="KW-1185">Reference proteome</keyword>
<organism evidence="1 2">
    <name type="scientific">Letharia lupina</name>
    <dbReference type="NCBI Taxonomy" id="560253"/>
    <lineage>
        <taxon>Eukaryota</taxon>
        <taxon>Fungi</taxon>
        <taxon>Dikarya</taxon>
        <taxon>Ascomycota</taxon>
        <taxon>Pezizomycotina</taxon>
        <taxon>Lecanoromycetes</taxon>
        <taxon>OSLEUM clade</taxon>
        <taxon>Lecanoromycetidae</taxon>
        <taxon>Lecanorales</taxon>
        <taxon>Lecanorineae</taxon>
        <taxon>Parmeliaceae</taxon>
        <taxon>Letharia</taxon>
    </lineage>
</organism>
<dbReference type="GeneID" id="59332048"/>
<dbReference type="RefSeq" id="XP_037149247.1">
    <property type="nucleotide sequence ID" value="XM_037294559.1"/>
</dbReference>
<name>A0A8H6CA96_9LECA</name>
<comment type="caution">
    <text evidence="1">The sequence shown here is derived from an EMBL/GenBank/DDBJ whole genome shotgun (WGS) entry which is preliminary data.</text>
</comment>
<dbReference type="AlphaFoldDB" id="A0A8H6CA96"/>
<gene>
    <name evidence="1" type="ORF">HO133_003637</name>
</gene>
<evidence type="ECO:0000313" key="1">
    <source>
        <dbReference type="EMBL" id="KAF6219812.1"/>
    </source>
</evidence>
<sequence>MSQVLGQTISIGTDFITSTASASSAQLTGVSCAIHIYPNGDFGLDMSDGLRDQIQAIKSSSTNGTSVETKIQNAIIAANYNIQKKQLGSAALAEGAFILGTISYLFNSHPAVPIHVQILSEDVAQMSSAQAAFANPTVMYIETASAGPVATVLLADSSPTVAPSVAVSSAASCPSQIVSGDLVRKRDFVSLMLVAPGSNDGCANQHCYCPSGGGVVVPPLTSVISGTTSTDCSYTTQPSIDSCPPAPLTSPTSSTTLTTSTTAAASPTVGPITCNTYETSYSHCWTDIDAKTVNTTADAMIGTQLPNGPMTSGTPNSTEVVTVKGLNYFMNIGWIPGCVAVDSQNPANPIASDQSIATRDILWQTYNDCKPSIVA</sequence>
<accession>A0A8H6CA96</accession>
<reference evidence="1 2" key="1">
    <citation type="journal article" date="2020" name="Genomics">
        <title>Complete, high-quality genomes from long-read metagenomic sequencing of two wolf lichen thalli reveals enigmatic genome architecture.</title>
        <authorList>
            <person name="McKenzie S.K."/>
            <person name="Walston R.F."/>
            <person name="Allen J.L."/>
        </authorList>
    </citation>
    <scope>NUCLEOTIDE SEQUENCE [LARGE SCALE GENOMIC DNA]</scope>
    <source>
        <strain evidence="1">WasteWater1</strain>
    </source>
</reference>
<proteinExistence type="predicted"/>
<protein>
    <submittedName>
        <fullName evidence="1">Uncharacterized protein</fullName>
    </submittedName>
</protein>